<keyword evidence="1" id="KW-0732">Signal</keyword>
<dbReference type="SMART" id="SM00710">
    <property type="entry name" value="PbH1"/>
    <property type="match status" value="8"/>
</dbReference>
<dbReference type="AlphaFoldDB" id="A0A1J4KTV7"/>
<keyword evidence="4" id="KW-1185">Reference proteome</keyword>
<dbReference type="EMBL" id="MLAK01000326">
    <property type="protein sequence ID" value="OHT14695.1"/>
    <property type="molecule type" value="Genomic_DNA"/>
</dbReference>
<organism evidence="3 4">
    <name type="scientific">Tritrichomonas foetus</name>
    <dbReference type="NCBI Taxonomy" id="1144522"/>
    <lineage>
        <taxon>Eukaryota</taxon>
        <taxon>Metamonada</taxon>
        <taxon>Parabasalia</taxon>
        <taxon>Tritrichomonadida</taxon>
        <taxon>Tritrichomonadidae</taxon>
        <taxon>Tritrichomonas</taxon>
    </lineage>
</organism>
<sequence>MIVISLFFSLFLLSSAHSINNANLFEVVYNPLTSRLTETELPAKVSDSTCQSWEFGGEGSAISILGNETEPTNVLKVEKCTFIACISIKDPSANIWYNAGVIRANVYMFEITSCIFNGCSTLRYNGGTMYITATHMNVTGCEFNSNIAGSEAESQSGGAIACQIEEKLYISDTKFVGNKCGQSGSAIHMFSVGDVKITDCLFNANVAGQGTIGIQTSCTGNVEIVNSDFLENSGNPSCFYSQCPFQKLIVKNCTFDENNNNQIILVKNQIQLDLSDIYYDSPYVFFNGEQGISSLNIKNVQIYNCTTAAIATVVTSEYDINIEHFTYEKNGGRAFNIHQAKAITIKNSIFNENTNNEHGGILYVICESIVFDGCTFENNNCNQNGGVAYLTTGSITLENENKFSNNHAGQNGGVFYIVGEVSFFRGESLKLTDNSATIGAALMYFDCKLNTFNITNSHIRSEQVVASGIFFRDPLEVFEFNHVRFENYSGIRISESYSSKFSDCQFDGCTTTTDGASIYVTNTRYLTIESCTFENCIAEKNGGCIFVQSTSKVIIDSCIFTRNEAKTGIGSAIYLQCNTFFPKGNYKLDENFGSCIFYFEPTDCNCPIILKIETTPNLQSQLIYFNGKSGNHVLSLYNSNFEDINTNDPFIKLDHCSLRLSRCNFTSNVSTTNCLIESTLASEISTIFLKNCHIYVTNRDSLFSLNSRSISVVRCTLQGTYQLLHDDSAISHVFIQNSVFTTGSIIFNNLKELSLNTVTFESTHLYISNILKDQAEGTYSRIYILDESNDGDITNERNETAEKEVEETNLIVKHSKFIQSNCIVDSVECNALFEDNLFDKCYTKFTKISSISLIEFTISGINETDPEIRAVTFSEIPSISLFNGDFTNCHNQFFGGAIYFNDCEKCEMSNSNFDHCSAFSEGGAIYCECQLKLIECTFSECQANNGGAISTLGSSLILLKCDVSKRRFTAIHCFCFFPDAVIQIESSCFQQNKGDDLDGIKDILVRYRNQFSIIGNTSFDSSKSSSIYIVNIVQLNLNINIFEQENCKNSGNFNSETNDNAKVLNAIFEDEDPRKQIQRYLL</sequence>
<dbReference type="RefSeq" id="XP_068367831.1">
    <property type="nucleotide sequence ID" value="XM_068498071.1"/>
</dbReference>
<dbReference type="VEuPathDB" id="TrichDB:TRFO_14877"/>
<reference evidence="3" key="1">
    <citation type="submission" date="2016-10" db="EMBL/GenBank/DDBJ databases">
        <authorList>
            <person name="Benchimol M."/>
            <person name="Almeida L.G."/>
            <person name="Vasconcelos A.T."/>
            <person name="Perreira-Neves A."/>
            <person name="Rosa I.A."/>
            <person name="Tasca T."/>
            <person name="Bogo M.R."/>
            <person name="de Souza W."/>
        </authorList>
    </citation>
    <scope>NUCLEOTIDE SEQUENCE [LARGE SCALE GENOMIC DNA]</scope>
    <source>
        <strain evidence="3">K</strain>
    </source>
</reference>
<evidence type="ECO:0000256" key="1">
    <source>
        <dbReference type="SAM" id="SignalP"/>
    </source>
</evidence>
<feature type="domain" description="Right handed beta helix" evidence="2">
    <location>
        <begin position="452"/>
        <end position="581"/>
    </location>
</feature>
<proteinExistence type="predicted"/>
<protein>
    <recommendedName>
        <fullName evidence="2">Right handed beta helix domain-containing protein</fullName>
    </recommendedName>
</protein>
<evidence type="ECO:0000259" key="2">
    <source>
        <dbReference type="Pfam" id="PF13229"/>
    </source>
</evidence>
<feature type="chain" id="PRO_5012430267" description="Right handed beta helix domain-containing protein" evidence="1">
    <location>
        <begin position="17"/>
        <end position="1082"/>
    </location>
</feature>
<dbReference type="Proteomes" id="UP000179807">
    <property type="component" value="Unassembled WGS sequence"/>
</dbReference>
<dbReference type="PANTHER" id="PTHR11319">
    <property type="entry name" value="G PROTEIN-COUPLED RECEPTOR-RELATED"/>
    <property type="match status" value="1"/>
</dbReference>
<dbReference type="InterPro" id="IPR039448">
    <property type="entry name" value="Beta_helix"/>
</dbReference>
<gene>
    <name evidence="3" type="ORF">TRFO_14877</name>
</gene>
<evidence type="ECO:0000313" key="3">
    <source>
        <dbReference type="EMBL" id="OHT14695.1"/>
    </source>
</evidence>
<comment type="caution">
    <text evidence="3">The sequence shown here is derived from an EMBL/GenBank/DDBJ whole genome shotgun (WGS) entry which is preliminary data.</text>
</comment>
<dbReference type="InterPro" id="IPR006626">
    <property type="entry name" value="PbH1"/>
</dbReference>
<dbReference type="Pfam" id="PF13229">
    <property type="entry name" value="Beta_helix"/>
    <property type="match status" value="2"/>
</dbReference>
<dbReference type="GeneID" id="94832775"/>
<evidence type="ECO:0000313" key="4">
    <source>
        <dbReference type="Proteomes" id="UP000179807"/>
    </source>
</evidence>
<feature type="signal peptide" evidence="1">
    <location>
        <begin position="1"/>
        <end position="16"/>
    </location>
</feature>
<name>A0A1J4KTV7_9EUKA</name>
<feature type="domain" description="Right handed beta helix" evidence="2">
    <location>
        <begin position="101"/>
        <end position="270"/>
    </location>
</feature>
<dbReference type="InterPro" id="IPR011050">
    <property type="entry name" value="Pectin_lyase_fold/virulence"/>
</dbReference>
<accession>A0A1J4KTV7</accession>
<dbReference type="SUPFAM" id="SSF51126">
    <property type="entry name" value="Pectin lyase-like"/>
    <property type="match status" value="3"/>
</dbReference>
<dbReference type="PANTHER" id="PTHR11319:SF35">
    <property type="entry name" value="OUTER MEMBRANE PROTEIN PMPC-RELATED"/>
    <property type="match status" value="1"/>
</dbReference>